<protein>
    <submittedName>
        <fullName evidence="1">Uncharacterized protein</fullName>
    </submittedName>
</protein>
<dbReference type="AlphaFoldDB" id="A0A9X2IG99"/>
<comment type="caution">
    <text evidence="1">The sequence shown here is derived from an EMBL/GenBank/DDBJ whole genome shotgun (WGS) entry which is preliminary data.</text>
</comment>
<proteinExistence type="predicted"/>
<keyword evidence="2" id="KW-1185">Reference proteome</keyword>
<sequence>MFVHHCSACAKDQLIFPSMLSGVRTTDLGTEVTFECWCGSLQVAGAGHVLATA</sequence>
<evidence type="ECO:0000313" key="2">
    <source>
        <dbReference type="Proteomes" id="UP001139485"/>
    </source>
</evidence>
<dbReference type="EMBL" id="JAMOIL010000043">
    <property type="protein sequence ID" value="MCM0622671.1"/>
    <property type="molecule type" value="Genomic_DNA"/>
</dbReference>
<evidence type="ECO:0000313" key="1">
    <source>
        <dbReference type="EMBL" id="MCM0622671.1"/>
    </source>
</evidence>
<gene>
    <name evidence="1" type="ORF">M8330_20480</name>
</gene>
<name>A0A9X2IG99_9ACTN</name>
<dbReference type="Proteomes" id="UP001139485">
    <property type="component" value="Unassembled WGS sequence"/>
</dbReference>
<dbReference type="RefSeq" id="WP_250057290.1">
    <property type="nucleotide sequence ID" value="NZ_JAMJPH010000036.1"/>
</dbReference>
<reference evidence="1" key="1">
    <citation type="submission" date="2022-05" db="EMBL/GenBank/DDBJ databases">
        <authorList>
            <person name="Tuo L."/>
        </authorList>
    </citation>
    <scope>NUCLEOTIDE SEQUENCE</scope>
    <source>
        <strain evidence="1">BSK12Z-4</strain>
    </source>
</reference>
<accession>A0A9X2IG99</accession>
<organism evidence="1 2">
    <name type="scientific">Nocardioides bruguierae</name>
    <dbReference type="NCBI Taxonomy" id="2945102"/>
    <lineage>
        <taxon>Bacteria</taxon>
        <taxon>Bacillati</taxon>
        <taxon>Actinomycetota</taxon>
        <taxon>Actinomycetes</taxon>
        <taxon>Propionibacteriales</taxon>
        <taxon>Nocardioidaceae</taxon>
        <taxon>Nocardioides</taxon>
    </lineage>
</organism>